<evidence type="ECO:0000256" key="6">
    <source>
        <dbReference type="SAM" id="Phobius"/>
    </source>
</evidence>
<evidence type="ECO:0000256" key="5">
    <source>
        <dbReference type="ARBA" id="ARBA00023136"/>
    </source>
</evidence>
<feature type="transmembrane region" description="Helical" evidence="6">
    <location>
        <begin position="321"/>
        <end position="344"/>
    </location>
</feature>
<dbReference type="SUPFAM" id="SSF103473">
    <property type="entry name" value="MFS general substrate transporter"/>
    <property type="match status" value="1"/>
</dbReference>
<dbReference type="PANTHER" id="PTHR23501:SF191">
    <property type="entry name" value="VACUOLAR BASIC AMINO ACID TRANSPORTER 4"/>
    <property type="match status" value="1"/>
</dbReference>
<feature type="transmembrane region" description="Helical" evidence="6">
    <location>
        <begin position="250"/>
        <end position="270"/>
    </location>
</feature>
<feature type="transmembrane region" description="Helical" evidence="6">
    <location>
        <begin position="186"/>
        <end position="208"/>
    </location>
</feature>
<dbReference type="InterPro" id="IPR036259">
    <property type="entry name" value="MFS_trans_sf"/>
</dbReference>
<dbReference type="AlphaFoldDB" id="A0A1G7J3Q5"/>
<keyword evidence="8" id="KW-1185">Reference proteome</keyword>
<feature type="transmembrane region" description="Helical" evidence="6">
    <location>
        <begin position="120"/>
        <end position="142"/>
    </location>
</feature>
<keyword evidence="3 6" id="KW-0812">Transmembrane</keyword>
<dbReference type="PANTHER" id="PTHR23501">
    <property type="entry name" value="MAJOR FACILITATOR SUPERFAMILY"/>
    <property type="match status" value="1"/>
</dbReference>
<dbReference type="Proteomes" id="UP000198994">
    <property type="component" value="Unassembled WGS sequence"/>
</dbReference>
<dbReference type="GO" id="GO:0012505">
    <property type="term" value="C:endomembrane system"/>
    <property type="evidence" value="ECO:0007669"/>
    <property type="project" value="UniProtKB-SubCell"/>
</dbReference>
<feature type="transmembrane region" description="Helical" evidence="6">
    <location>
        <begin position="282"/>
        <end position="301"/>
    </location>
</feature>
<gene>
    <name evidence="7" type="ORF">SAMN04488105_11476</name>
</gene>
<feature type="transmembrane region" description="Helical" evidence="6">
    <location>
        <begin position="25"/>
        <end position="47"/>
    </location>
</feature>
<reference evidence="8" key="1">
    <citation type="submission" date="2016-10" db="EMBL/GenBank/DDBJ databases">
        <authorList>
            <person name="Varghese N."/>
            <person name="Submissions S."/>
        </authorList>
    </citation>
    <scope>NUCLEOTIDE SEQUENCE [LARGE SCALE GENOMIC DNA]</scope>
    <source>
        <strain evidence="8">DSM 10146</strain>
    </source>
</reference>
<dbReference type="Gene3D" id="1.20.1250.20">
    <property type="entry name" value="MFS general substrate transporter like domains"/>
    <property type="match status" value="1"/>
</dbReference>
<evidence type="ECO:0000313" key="7">
    <source>
        <dbReference type="EMBL" id="SDF19515.1"/>
    </source>
</evidence>
<feature type="transmembrane region" description="Helical" evidence="6">
    <location>
        <begin position="351"/>
        <end position="368"/>
    </location>
</feature>
<feature type="transmembrane region" description="Helical" evidence="6">
    <location>
        <begin position="413"/>
        <end position="435"/>
    </location>
</feature>
<evidence type="ECO:0000256" key="1">
    <source>
        <dbReference type="ARBA" id="ARBA00004127"/>
    </source>
</evidence>
<accession>A0A1G7J3Q5</accession>
<dbReference type="EMBL" id="FNAV01000014">
    <property type="protein sequence ID" value="SDF19515.1"/>
    <property type="molecule type" value="Genomic_DNA"/>
</dbReference>
<keyword evidence="2" id="KW-0813">Transport</keyword>
<keyword evidence="5 6" id="KW-0472">Membrane</keyword>
<evidence type="ECO:0000313" key="8">
    <source>
        <dbReference type="Proteomes" id="UP000198994"/>
    </source>
</evidence>
<dbReference type="GO" id="GO:0022857">
    <property type="term" value="F:transmembrane transporter activity"/>
    <property type="evidence" value="ECO:0007669"/>
    <property type="project" value="TreeGrafter"/>
</dbReference>
<name>A0A1G7J3Q5_9RHOB</name>
<protein>
    <recommendedName>
        <fullName evidence="9">Major Facilitator Superfamily protein</fullName>
    </recommendedName>
</protein>
<dbReference type="STRING" id="282683.SAMN04488105_11476"/>
<dbReference type="OrthoDB" id="5314453at2"/>
<keyword evidence="4 6" id="KW-1133">Transmembrane helix</keyword>
<feature type="transmembrane region" description="Helical" evidence="6">
    <location>
        <begin position="380"/>
        <end position="406"/>
    </location>
</feature>
<evidence type="ECO:0000256" key="4">
    <source>
        <dbReference type="ARBA" id="ARBA00022989"/>
    </source>
</evidence>
<comment type="subcellular location">
    <subcellularLocation>
        <location evidence="1">Endomembrane system</location>
        <topology evidence="1">Multi-pass membrane protein</topology>
    </subcellularLocation>
</comment>
<evidence type="ECO:0000256" key="3">
    <source>
        <dbReference type="ARBA" id="ARBA00022692"/>
    </source>
</evidence>
<evidence type="ECO:0008006" key="9">
    <source>
        <dbReference type="Google" id="ProtNLM"/>
    </source>
</evidence>
<evidence type="ECO:0000256" key="2">
    <source>
        <dbReference type="ARBA" id="ARBA00022448"/>
    </source>
</evidence>
<feature type="transmembrane region" description="Helical" evidence="6">
    <location>
        <begin position="96"/>
        <end position="114"/>
    </location>
</feature>
<dbReference type="RefSeq" id="WP_089962445.1">
    <property type="nucleotide sequence ID" value="NZ_FNAV01000014.1"/>
</dbReference>
<organism evidence="7 8">
    <name type="scientific">Salipiger thiooxidans</name>
    <dbReference type="NCBI Taxonomy" id="282683"/>
    <lineage>
        <taxon>Bacteria</taxon>
        <taxon>Pseudomonadati</taxon>
        <taxon>Pseudomonadota</taxon>
        <taxon>Alphaproteobacteria</taxon>
        <taxon>Rhodobacterales</taxon>
        <taxon>Roseobacteraceae</taxon>
        <taxon>Salipiger</taxon>
    </lineage>
</organism>
<sequence>MSESSATPGAAATPPRPAFVPKPPLLAAAYMLASTFIALSQSLGQGFLSANLTTLGGELGATQTETMWLMVVFMAPRAVLPLMLIKIRMQFGLRRFAEVSIIVYVAVALLSLLATDLRSALVVELLSGIAAAPLSTLAFLYMLEPLPPEKKLTIGLPLALTMISLGTPLARAINPLILTDGSWTNILMLKLGMSMICLVLVYRLPLVAAETMKVIKGMDLVSFGLIAASFGGFVACFTTGATYWWVEVPWLGQAIAASIAALVLALVIELHRRTPLLDVRWLTSPAMLHLTAALLIFRIILSEQSSGAPGLFQTLGFAQEQVAPLFWAIAAATLGGGIACALVLRPDRVPFIHVGALLLIAAGAGMDAHSNSGLAPRDLILSQSLIGFASTLFLPSAMATGLLTALSKGPQYLLSFIIVFLSSQILGGTIGAGLFRSIVTARTAAHAEWIAEELTTGDPLVSARISGLAQQLSAQLTDAAQLKAQAAAQLAATVQREATVAAYNDVFAAISFLALAALAVLTGHILLNFLRARMAPPVPAAH</sequence>
<feature type="transmembrane region" description="Helical" evidence="6">
    <location>
        <begin position="67"/>
        <end position="84"/>
    </location>
</feature>
<dbReference type="GO" id="GO:0005886">
    <property type="term" value="C:plasma membrane"/>
    <property type="evidence" value="ECO:0007669"/>
    <property type="project" value="TreeGrafter"/>
</dbReference>
<proteinExistence type="predicted"/>
<feature type="transmembrane region" description="Helical" evidence="6">
    <location>
        <begin position="506"/>
        <end position="527"/>
    </location>
</feature>
<feature type="transmembrane region" description="Helical" evidence="6">
    <location>
        <begin position="220"/>
        <end position="244"/>
    </location>
</feature>